<dbReference type="PANTHER" id="PTHR37419:SF6">
    <property type="entry name" value="KINASE HI_0665-RELATED"/>
    <property type="match status" value="1"/>
</dbReference>
<proteinExistence type="inferred from homology"/>
<evidence type="ECO:0000256" key="3">
    <source>
        <dbReference type="ARBA" id="ARBA00022777"/>
    </source>
</evidence>
<dbReference type="Proteomes" id="UP001595722">
    <property type="component" value="Unassembled WGS sequence"/>
</dbReference>
<evidence type="ECO:0000256" key="1">
    <source>
        <dbReference type="ARBA" id="ARBA00010164"/>
    </source>
</evidence>
<keyword evidence="6" id="KW-1185">Reference proteome</keyword>
<accession>A0ABV7VSP5</accession>
<name>A0ABV7VSP5_9GAMM</name>
<evidence type="ECO:0000256" key="2">
    <source>
        <dbReference type="ARBA" id="ARBA00022679"/>
    </source>
</evidence>
<comment type="caution">
    <text evidence="5">The sequence shown here is derived from an EMBL/GenBank/DDBJ whole genome shotgun (WGS) entry which is preliminary data.</text>
</comment>
<dbReference type="InterPro" id="IPR012893">
    <property type="entry name" value="HipA-like_C"/>
</dbReference>
<sequence>MSNNSRCKITLKPLTGKEKQPGYVDRSVIGLLGSVAVKPSLDFTRSDFFQQSVKLVEKMSISGVQQKLSLKLDDSAKLIATSTGGEYIIKPSPEQYPNAAENEHTAMVIHQYMGIDTALCGLVPFADDELAYITKRFDKTTGGKLHQEDLLQCFGEPGVGKYDKTYEEAGRLLLEITNGKKAVVLDYVKRVIMAYAIGNSDLHLKNLSVVRVEDNPTIFYDRLTPSYDNLFCDIYKEMEGGLSQLALGVLLDPEDGDEEFSKAHDHYGFYTGYDFVLLAKRLGISVKPVIKFIQKLESEVGSIVELINGSYMSIEMKRRAVELVRGRIGALSKTEFK</sequence>
<dbReference type="EMBL" id="JBHRYB010000010">
    <property type="protein sequence ID" value="MFC3680555.1"/>
    <property type="molecule type" value="Genomic_DNA"/>
</dbReference>
<keyword evidence="3" id="KW-0418">Kinase</keyword>
<organism evidence="5 6">
    <name type="scientific">Bacterioplanoides pacificum</name>
    <dbReference type="NCBI Taxonomy" id="1171596"/>
    <lineage>
        <taxon>Bacteria</taxon>
        <taxon>Pseudomonadati</taxon>
        <taxon>Pseudomonadota</taxon>
        <taxon>Gammaproteobacteria</taxon>
        <taxon>Oceanospirillales</taxon>
        <taxon>Oceanospirillaceae</taxon>
        <taxon>Bacterioplanoides</taxon>
    </lineage>
</organism>
<evidence type="ECO:0000313" key="6">
    <source>
        <dbReference type="Proteomes" id="UP001595722"/>
    </source>
</evidence>
<feature type="domain" description="HipA-like C-terminal" evidence="4">
    <location>
        <begin position="59"/>
        <end position="250"/>
    </location>
</feature>
<dbReference type="PANTHER" id="PTHR37419">
    <property type="entry name" value="SERINE/THREONINE-PROTEIN KINASE TOXIN HIPA"/>
    <property type="match status" value="1"/>
</dbReference>
<protein>
    <submittedName>
        <fullName evidence="5">Type II toxin-antitoxin system HipA family toxin</fullName>
    </submittedName>
</protein>
<dbReference type="RefSeq" id="WP_376866554.1">
    <property type="nucleotide sequence ID" value="NZ_JBHRYB010000010.1"/>
</dbReference>
<gene>
    <name evidence="5" type="ORF">ACFOMG_10660</name>
</gene>
<comment type="similarity">
    <text evidence="1">Belongs to the HipA Ser/Thr kinase family.</text>
</comment>
<evidence type="ECO:0000313" key="5">
    <source>
        <dbReference type="EMBL" id="MFC3680555.1"/>
    </source>
</evidence>
<dbReference type="Gene3D" id="1.10.1070.20">
    <property type="match status" value="1"/>
</dbReference>
<dbReference type="Pfam" id="PF07804">
    <property type="entry name" value="HipA_C"/>
    <property type="match status" value="1"/>
</dbReference>
<keyword evidence="2" id="KW-0808">Transferase</keyword>
<dbReference type="InterPro" id="IPR052028">
    <property type="entry name" value="HipA_Ser/Thr_kinase"/>
</dbReference>
<evidence type="ECO:0000259" key="4">
    <source>
        <dbReference type="Pfam" id="PF07804"/>
    </source>
</evidence>
<reference evidence="6" key="1">
    <citation type="journal article" date="2019" name="Int. J. Syst. Evol. Microbiol.">
        <title>The Global Catalogue of Microorganisms (GCM) 10K type strain sequencing project: providing services to taxonomists for standard genome sequencing and annotation.</title>
        <authorList>
            <consortium name="The Broad Institute Genomics Platform"/>
            <consortium name="The Broad Institute Genome Sequencing Center for Infectious Disease"/>
            <person name="Wu L."/>
            <person name="Ma J."/>
        </authorList>
    </citation>
    <scope>NUCLEOTIDE SEQUENCE [LARGE SCALE GENOMIC DNA]</scope>
    <source>
        <strain evidence="6">KCTC 42424</strain>
    </source>
</reference>